<evidence type="ECO:0000313" key="2">
    <source>
        <dbReference type="EMBL" id="KHK97439.1"/>
    </source>
</evidence>
<dbReference type="EMBL" id="JTDK01000010">
    <property type="protein sequence ID" value="KHK97439.1"/>
    <property type="molecule type" value="Genomic_DNA"/>
</dbReference>
<reference evidence="2 3" key="1">
    <citation type="submission" date="2014-11" db="EMBL/GenBank/DDBJ databases">
        <title>Genome sequence of Microbacterium mangrovi MUSC 115(T).</title>
        <authorList>
            <person name="Lee L.-H."/>
        </authorList>
    </citation>
    <scope>NUCLEOTIDE SEQUENCE [LARGE SCALE GENOMIC DNA]</scope>
    <source>
        <strain evidence="2 3">MUSC 115</strain>
    </source>
</reference>
<protein>
    <recommendedName>
        <fullName evidence="1">DUF5597 domain-containing protein</fullName>
    </recommendedName>
</protein>
<dbReference type="InterPro" id="IPR017853">
    <property type="entry name" value="GH"/>
</dbReference>
<dbReference type="SUPFAM" id="SSF51445">
    <property type="entry name" value="(Trans)glycosidases"/>
    <property type="match status" value="1"/>
</dbReference>
<dbReference type="AlphaFoldDB" id="A0A0B2A1T4"/>
<dbReference type="Proteomes" id="UP000031030">
    <property type="component" value="Unassembled WGS sequence"/>
</dbReference>
<proteinExistence type="predicted"/>
<comment type="caution">
    <text evidence="2">The sequence shown here is derived from an EMBL/GenBank/DDBJ whole genome shotgun (WGS) entry which is preliminary data.</text>
</comment>
<sequence length="541" mass="58470">MTDAPDLSPRWRIHGDRLIHCDAPALLLGGQLHNSTSSSIQGIADGFRHARDVGANTVIAPVCWDLSEPVEGHRDFSLVGEMLARAEALDLRIVLLWFGAFKNAASTYAPRWVRADPTRFPRARVEARVRQAFTYDGAMPKPVLSVFSPELREADARAFESLLAFVAAHPLRDRVAMVQVENEVGLLADSRDRSSVAERAWSDPVPAAFVEFLHATASGSVAGRLWRDAGSPAAGTWSEMLGEGWEAEEVFMAWAFASYAEALARRGAAVWPVPMYANAWLGPQPGQERAGQYPSGGPGTRVRDVWRATAPSLQMISPDIYIDDAASVLGTYAFPDNPLFVPECRPRAGDLVLTLARGALGWSAFGIDDLRTGSQVSRLLEQLTQIGKIVTTSQAEGRIAAVVLEPGVESAEIELGGVRLVARGTRELFARMLLDAGVAHLPPAPDLPDETVDGARIRAPHDTRPFALVISGPDDTFLIVGEGLTLDFFDDAGSVEIDAVVEGSFAGGTWMPGRALNGDERLELLPTDRVGAVRIRLLRFG</sequence>
<dbReference type="OrthoDB" id="9800974at2"/>
<dbReference type="Pfam" id="PF18120">
    <property type="entry name" value="DUF5597"/>
    <property type="match status" value="1"/>
</dbReference>
<dbReference type="Gene3D" id="2.60.220.20">
    <property type="entry name" value="putative beta-Galactosidase from caulobacter crescentus"/>
    <property type="match status" value="1"/>
</dbReference>
<dbReference type="STRING" id="1348253.LK09_11780"/>
<dbReference type="Gene3D" id="3.20.20.80">
    <property type="entry name" value="Glycosidases"/>
    <property type="match status" value="1"/>
</dbReference>
<evidence type="ECO:0000313" key="3">
    <source>
        <dbReference type="Proteomes" id="UP000031030"/>
    </source>
</evidence>
<gene>
    <name evidence="2" type="ORF">LK09_11780</name>
</gene>
<keyword evidence="3" id="KW-1185">Reference proteome</keyword>
<evidence type="ECO:0000259" key="1">
    <source>
        <dbReference type="Pfam" id="PF18120"/>
    </source>
</evidence>
<dbReference type="RefSeq" id="WP_039399455.1">
    <property type="nucleotide sequence ID" value="NZ_JTDK01000010.1"/>
</dbReference>
<feature type="domain" description="DUF5597" evidence="1">
    <location>
        <begin position="378"/>
        <end position="521"/>
    </location>
</feature>
<name>A0A0B2A1T4_9MICO</name>
<dbReference type="InterPro" id="IPR040719">
    <property type="entry name" value="DUF5597"/>
</dbReference>
<organism evidence="2 3">
    <name type="scientific">Microbacterium mangrovi</name>
    <dbReference type="NCBI Taxonomy" id="1348253"/>
    <lineage>
        <taxon>Bacteria</taxon>
        <taxon>Bacillati</taxon>
        <taxon>Actinomycetota</taxon>
        <taxon>Actinomycetes</taxon>
        <taxon>Micrococcales</taxon>
        <taxon>Microbacteriaceae</taxon>
        <taxon>Microbacterium</taxon>
    </lineage>
</organism>
<accession>A0A0B2A1T4</accession>